<dbReference type="KEGG" id="qlo:115991617"/>
<dbReference type="PROSITE" id="PS51746">
    <property type="entry name" value="PPM_2"/>
    <property type="match status" value="1"/>
</dbReference>
<dbReference type="RefSeq" id="XP_030971294.1">
    <property type="nucleotide sequence ID" value="XM_031115434.1"/>
</dbReference>
<protein>
    <recommendedName>
        <fullName evidence="2">PPM-type phosphatase domain-containing protein</fullName>
    </recommendedName>
</protein>
<dbReference type="Proteomes" id="UP000594261">
    <property type="component" value="Chromosome 5"/>
</dbReference>
<dbReference type="EnsemblPlants" id="QL05p073831:mrna">
    <property type="protein sequence ID" value="QL05p073831:mrna"/>
    <property type="gene ID" value="QL05p073831"/>
</dbReference>
<evidence type="ECO:0000313" key="3">
    <source>
        <dbReference type="EnsemblPlants" id="QL05p073831:mrna"/>
    </source>
</evidence>
<proteinExistence type="predicted"/>
<feature type="domain" description="PPM-type phosphatase" evidence="2">
    <location>
        <begin position="84"/>
        <end position="396"/>
    </location>
</feature>
<dbReference type="AlphaFoldDB" id="A0A7N2R5J2"/>
<keyword evidence="1" id="KW-0732">Signal</keyword>
<dbReference type="InterPro" id="IPR001932">
    <property type="entry name" value="PPM-type_phosphatase-like_dom"/>
</dbReference>
<reference evidence="3 4" key="1">
    <citation type="journal article" date="2016" name="G3 (Bethesda)">
        <title>First Draft Assembly and Annotation of the Genome of a California Endemic Oak Quercus lobata Nee (Fagaceae).</title>
        <authorList>
            <person name="Sork V.L."/>
            <person name="Fitz-Gibbon S.T."/>
            <person name="Puiu D."/>
            <person name="Crepeau M."/>
            <person name="Gugger P.F."/>
            <person name="Sherman R."/>
            <person name="Stevens K."/>
            <person name="Langley C.H."/>
            <person name="Pellegrini M."/>
            <person name="Salzberg S.L."/>
        </authorList>
    </citation>
    <scope>NUCLEOTIDE SEQUENCE [LARGE SCALE GENOMIC DNA]</scope>
    <source>
        <strain evidence="3 4">cv. SW786</strain>
    </source>
</reference>
<dbReference type="SUPFAM" id="SSF81606">
    <property type="entry name" value="PP2C-like"/>
    <property type="match status" value="1"/>
</dbReference>
<dbReference type="OrthoDB" id="1472827at2759"/>
<evidence type="ECO:0000259" key="2">
    <source>
        <dbReference type="PROSITE" id="PS51746"/>
    </source>
</evidence>
<dbReference type="Gene3D" id="3.60.40.10">
    <property type="entry name" value="PPM-type phosphatase domain"/>
    <property type="match status" value="1"/>
</dbReference>
<dbReference type="EMBL" id="LRBV02000005">
    <property type="status" value="NOT_ANNOTATED_CDS"/>
    <property type="molecule type" value="Genomic_DNA"/>
</dbReference>
<feature type="chain" id="PRO_5029742476" description="PPM-type phosphatase domain-containing protein" evidence="1">
    <location>
        <begin position="26"/>
        <end position="405"/>
    </location>
</feature>
<dbReference type="GeneID" id="115991617"/>
<dbReference type="PANTHER" id="PTHR47992">
    <property type="entry name" value="PROTEIN PHOSPHATASE"/>
    <property type="match status" value="1"/>
</dbReference>
<dbReference type="Gramene" id="QL05p073831:mrna">
    <property type="protein sequence ID" value="QL05p073831:mrna"/>
    <property type="gene ID" value="QL05p073831"/>
</dbReference>
<dbReference type="InterPro" id="IPR036457">
    <property type="entry name" value="PPM-type-like_dom_sf"/>
</dbReference>
<gene>
    <name evidence="3" type="primary">LOC115991617</name>
</gene>
<dbReference type="InParanoid" id="A0A7N2R5J2"/>
<evidence type="ECO:0000256" key="1">
    <source>
        <dbReference type="SAM" id="SignalP"/>
    </source>
</evidence>
<dbReference type="GO" id="GO:0004722">
    <property type="term" value="F:protein serine/threonine phosphatase activity"/>
    <property type="evidence" value="ECO:0007669"/>
    <property type="project" value="InterPro"/>
</dbReference>
<name>A0A7N2R5J2_QUELO</name>
<organism evidence="3 4">
    <name type="scientific">Quercus lobata</name>
    <name type="common">Valley oak</name>
    <dbReference type="NCBI Taxonomy" id="97700"/>
    <lineage>
        <taxon>Eukaryota</taxon>
        <taxon>Viridiplantae</taxon>
        <taxon>Streptophyta</taxon>
        <taxon>Embryophyta</taxon>
        <taxon>Tracheophyta</taxon>
        <taxon>Spermatophyta</taxon>
        <taxon>Magnoliopsida</taxon>
        <taxon>eudicotyledons</taxon>
        <taxon>Gunneridae</taxon>
        <taxon>Pentapetalae</taxon>
        <taxon>rosids</taxon>
        <taxon>fabids</taxon>
        <taxon>Fagales</taxon>
        <taxon>Fagaceae</taxon>
        <taxon>Quercus</taxon>
    </lineage>
</organism>
<dbReference type="InterPro" id="IPR015655">
    <property type="entry name" value="PP2C"/>
</dbReference>
<accession>A0A7N2R5J2</accession>
<dbReference type="RefSeq" id="XP_030971296.1">
    <property type="nucleotide sequence ID" value="XM_031115436.1"/>
</dbReference>
<keyword evidence="4" id="KW-1185">Reference proteome</keyword>
<sequence>MEGLRTLFLGVVVGLFLLGNSFSYGERTICATYYQKGGAPAVLENPECSSWVLSNNFYRNHTVNCLLAGFTNFEDGKKHFKERFFCDLDLQIPFLGENGSIEDVKVGMVAVFDHNGVEDSAKMATNLLKNYFLVHTYFLRDETYAFNKLMGPLSYKEDHDMVFPELNQVNEVDQFIRRALDCSSLWMLPKGVDGTINEKILKEALSRTIHDIDLTLSEVASKQNHVPGCVATVVLMIEGQILVANGCNSKAFLCNWHYVEDEDVWIDLSAKLARRHHSRSLSERTEDGTACVFVGRYGNLAPKVTDWKPLSAVNSHLVLASDEIFKTLNEPDICALLHQKRYKSYWTLTPIPCYFMTPSDADCIVHTAFLKASKEGGIPCDNSRSGYNLSVAVVRLRSAGGFIIH</sequence>
<feature type="signal peptide" evidence="1">
    <location>
        <begin position="1"/>
        <end position="25"/>
    </location>
</feature>
<evidence type="ECO:0000313" key="4">
    <source>
        <dbReference type="Proteomes" id="UP000594261"/>
    </source>
</evidence>
<reference evidence="3" key="2">
    <citation type="submission" date="2021-01" db="UniProtKB">
        <authorList>
            <consortium name="EnsemblPlants"/>
        </authorList>
    </citation>
    <scope>IDENTIFICATION</scope>
</reference>